<feature type="transmembrane region" description="Helical" evidence="6">
    <location>
        <begin position="221"/>
        <end position="243"/>
    </location>
</feature>
<dbReference type="AlphaFoldDB" id="A0A6G1X7V3"/>
<feature type="transmembrane region" description="Helical" evidence="6">
    <location>
        <begin position="36"/>
        <end position="60"/>
    </location>
</feature>
<organism evidence="7 8">
    <name type="scientific">Salinibacillus xinjiangensis</name>
    <dbReference type="NCBI Taxonomy" id="1229268"/>
    <lineage>
        <taxon>Bacteria</taxon>
        <taxon>Bacillati</taxon>
        <taxon>Bacillota</taxon>
        <taxon>Bacilli</taxon>
        <taxon>Bacillales</taxon>
        <taxon>Bacillaceae</taxon>
        <taxon>Salinibacillus</taxon>
    </lineage>
</organism>
<evidence type="ECO:0000256" key="1">
    <source>
        <dbReference type="ARBA" id="ARBA00004141"/>
    </source>
</evidence>
<feature type="transmembrane region" description="Helical" evidence="6">
    <location>
        <begin position="99"/>
        <end position="117"/>
    </location>
</feature>
<evidence type="ECO:0000256" key="6">
    <source>
        <dbReference type="SAM" id="Phobius"/>
    </source>
</evidence>
<evidence type="ECO:0000313" key="8">
    <source>
        <dbReference type="Proteomes" id="UP000480185"/>
    </source>
</evidence>
<proteinExistence type="inferred from homology"/>
<dbReference type="OrthoDB" id="5295733at2"/>
<evidence type="ECO:0000256" key="2">
    <source>
        <dbReference type="ARBA" id="ARBA00007511"/>
    </source>
</evidence>
<comment type="subcellular location">
    <subcellularLocation>
        <location evidence="1">Membrane</location>
        <topology evidence="1">Multi-pass membrane protein</topology>
    </subcellularLocation>
</comment>
<evidence type="ECO:0000256" key="4">
    <source>
        <dbReference type="ARBA" id="ARBA00022989"/>
    </source>
</evidence>
<evidence type="ECO:0000313" key="7">
    <source>
        <dbReference type="EMBL" id="MRG87083.1"/>
    </source>
</evidence>
<feature type="transmembrane region" description="Helical" evidence="6">
    <location>
        <begin position="72"/>
        <end position="93"/>
    </location>
</feature>
<evidence type="ECO:0000256" key="5">
    <source>
        <dbReference type="ARBA" id="ARBA00023136"/>
    </source>
</evidence>
<dbReference type="NCBIfam" id="TIGR03717">
    <property type="entry name" value="R_switched_YjbE"/>
    <property type="match status" value="1"/>
</dbReference>
<protein>
    <submittedName>
        <fullName evidence="7">YjbE family putative metal transport protein</fullName>
    </submittedName>
</protein>
<sequence>MSSKSARLIFNFNLFYSICHLFGEVLFVDFLDIDIILSILTIIGIDLVLGGDNAIVIALASRNLPPEQRNKAIFWGTGLAIGIRVLLTAVALYLLQIPFLKLVGGLLLIYIAIHLLTDDDDGPDIAAKDNLLSAIKTIVFADIVMGFDNVLAIAGASGGHIVLVMIGLLFSVPIIIWGSKIILHFMERFPVLVYIGAGILAYTASEMILGEERLEPFFEQFHILHYLLPVITILFVIIVGYSIDQNKVKRVN</sequence>
<feature type="transmembrane region" description="Helical" evidence="6">
    <location>
        <begin position="191"/>
        <end position="209"/>
    </location>
</feature>
<feature type="transmembrane region" description="Helical" evidence="6">
    <location>
        <begin position="12"/>
        <end position="30"/>
    </location>
</feature>
<dbReference type="PANTHER" id="PTHR30238:SF4">
    <property type="entry name" value="SLL1022 PROTEIN"/>
    <property type="match status" value="1"/>
</dbReference>
<reference evidence="7 8" key="1">
    <citation type="submission" date="2019-11" db="EMBL/GenBank/DDBJ databases">
        <authorList>
            <person name="Li J."/>
        </authorList>
    </citation>
    <scope>NUCLEOTIDE SEQUENCE [LARGE SCALE GENOMIC DNA]</scope>
    <source>
        <strain evidence="7 8">J4</strain>
    </source>
</reference>
<dbReference type="Pfam" id="PF03741">
    <property type="entry name" value="TerC"/>
    <property type="match status" value="1"/>
</dbReference>
<dbReference type="EMBL" id="WJNH01000007">
    <property type="protein sequence ID" value="MRG87083.1"/>
    <property type="molecule type" value="Genomic_DNA"/>
</dbReference>
<feature type="transmembrane region" description="Helical" evidence="6">
    <location>
        <begin position="161"/>
        <end position="179"/>
    </location>
</feature>
<name>A0A6G1X7V3_9BACI</name>
<dbReference type="PANTHER" id="PTHR30238">
    <property type="entry name" value="MEMBRANE BOUND PREDICTED REDOX MODULATOR"/>
    <property type="match status" value="1"/>
</dbReference>
<comment type="similarity">
    <text evidence="2">Belongs to the TerC family.</text>
</comment>
<accession>A0A6G1X7V3</accession>
<gene>
    <name evidence="7" type="ORF">GH754_12260</name>
</gene>
<keyword evidence="3 6" id="KW-0812">Transmembrane</keyword>
<dbReference type="InterPro" id="IPR022301">
    <property type="entry name" value="Integral_membrane_YjbE"/>
</dbReference>
<keyword evidence="8" id="KW-1185">Reference proteome</keyword>
<keyword evidence="5 6" id="KW-0472">Membrane</keyword>
<dbReference type="InterPro" id="IPR005496">
    <property type="entry name" value="Integral_membrane_TerC"/>
</dbReference>
<dbReference type="GO" id="GO:0016020">
    <property type="term" value="C:membrane"/>
    <property type="evidence" value="ECO:0007669"/>
    <property type="project" value="UniProtKB-SubCell"/>
</dbReference>
<keyword evidence="4 6" id="KW-1133">Transmembrane helix</keyword>
<dbReference type="Proteomes" id="UP000480185">
    <property type="component" value="Unassembled WGS sequence"/>
</dbReference>
<comment type="caution">
    <text evidence="7">The sequence shown here is derived from an EMBL/GenBank/DDBJ whole genome shotgun (WGS) entry which is preliminary data.</text>
</comment>
<evidence type="ECO:0000256" key="3">
    <source>
        <dbReference type="ARBA" id="ARBA00022692"/>
    </source>
</evidence>